<proteinExistence type="predicted"/>
<protein>
    <submittedName>
        <fullName evidence="1">Uncharacterized protein</fullName>
    </submittedName>
</protein>
<evidence type="ECO:0000313" key="1">
    <source>
        <dbReference type="EMBL" id="JAD53524.1"/>
    </source>
</evidence>
<dbReference type="EMBL" id="GBRH01244371">
    <property type="protein sequence ID" value="JAD53524.1"/>
    <property type="molecule type" value="Transcribed_RNA"/>
</dbReference>
<accession>A0A0A9AP79</accession>
<reference evidence="1" key="1">
    <citation type="submission" date="2014-09" db="EMBL/GenBank/DDBJ databases">
        <authorList>
            <person name="Magalhaes I.L.F."/>
            <person name="Oliveira U."/>
            <person name="Santos F.R."/>
            <person name="Vidigal T.H.D.A."/>
            <person name="Brescovit A.D."/>
            <person name="Santos A.J."/>
        </authorList>
    </citation>
    <scope>NUCLEOTIDE SEQUENCE</scope>
    <source>
        <tissue evidence="1">Shoot tissue taken approximately 20 cm above the soil surface</tissue>
    </source>
</reference>
<dbReference type="AlphaFoldDB" id="A0A0A9AP79"/>
<name>A0A0A9AP79_ARUDO</name>
<reference evidence="1" key="2">
    <citation type="journal article" date="2015" name="Data Brief">
        <title>Shoot transcriptome of the giant reed, Arundo donax.</title>
        <authorList>
            <person name="Barrero R.A."/>
            <person name="Guerrero F.D."/>
            <person name="Moolhuijzen P."/>
            <person name="Goolsby J.A."/>
            <person name="Tidwell J."/>
            <person name="Bellgard S.E."/>
            <person name="Bellgard M.I."/>
        </authorList>
    </citation>
    <scope>NUCLEOTIDE SEQUENCE</scope>
    <source>
        <tissue evidence="1">Shoot tissue taken approximately 20 cm above the soil surface</tissue>
    </source>
</reference>
<organism evidence="1">
    <name type="scientific">Arundo donax</name>
    <name type="common">Giant reed</name>
    <name type="synonym">Donax arundinaceus</name>
    <dbReference type="NCBI Taxonomy" id="35708"/>
    <lineage>
        <taxon>Eukaryota</taxon>
        <taxon>Viridiplantae</taxon>
        <taxon>Streptophyta</taxon>
        <taxon>Embryophyta</taxon>
        <taxon>Tracheophyta</taxon>
        <taxon>Spermatophyta</taxon>
        <taxon>Magnoliopsida</taxon>
        <taxon>Liliopsida</taxon>
        <taxon>Poales</taxon>
        <taxon>Poaceae</taxon>
        <taxon>PACMAD clade</taxon>
        <taxon>Arundinoideae</taxon>
        <taxon>Arundineae</taxon>
        <taxon>Arundo</taxon>
    </lineage>
</organism>
<sequence length="30" mass="3323">MAILVAGSAAPWFGSVDSRQSRRRGFRPFV</sequence>